<keyword evidence="3" id="KW-0804">Transcription</keyword>
<dbReference type="Gene3D" id="1.10.10.60">
    <property type="entry name" value="Homeodomain-like"/>
    <property type="match status" value="1"/>
</dbReference>
<dbReference type="SUPFAM" id="SSF46689">
    <property type="entry name" value="Homeodomain-like"/>
    <property type="match status" value="1"/>
</dbReference>
<evidence type="ECO:0000313" key="7">
    <source>
        <dbReference type="EMBL" id="QEI08468.1"/>
    </source>
</evidence>
<keyword evidence="2 4" id="KW-0238">DNA-binding</keyword>
<keyword evidence="8" id="KW-1185">Reference proteome</keyword>
<evidence type="ECO:0000313" key="8">
    <source>
        <dbReference type="Proteomes" id="UP000325161"/>
    </source>
</evidence>
<gene>
    <name evidence="7" type="ORF">FXN63_23490</name>
</gene>
<evidence type="ECO:0000256" key="1">
    <source>
        <dbReference type="ARBA" id="ARBA00023015"/>
    </source>
</evidence>
<accession>A0A5C0B1A4</accession>
<dbReference type="InterPro" id="IPR009057">
    <property type="entry name" value="Homeodomain-like_sf"/>
</dbReference>
<evidence type="ECO:0000259" key="6">
    <source>
        <dbReference type="PROSITE" id="PS50977"/>
    </source>
</evidence>
<dbReference type="AlphaFoldDB" id="A0A5C0B1A4"/>
<sequence>MSPALNGPGSFPGPVPESFPEPVSKSASDLPQGASARASSALVHGVASGVPADTPRTKGELTRAAILDAALAWSATEGIEGLTIGLLAERMHMSKSGVFAHFGSREDLQIAVVQAYHQRFVADVFLPAMQQPRGLPRLEALFANWVHRVTLEISQGCIYIGGAVEYDDRPGPVRAALIELVGIWRGALLRASQQAVECGHLAADTDPTQLVFEVCGLVLSLHHDARFLKLDGCTGRAHAGFARLVDSYRSSRG</sequence>
<dbReference type="Pfam" id="PF00440">
    <property type="entry name" value="TetR_N"/>
    <property type="match status" value="1"/>
</dbReference>
<dbReference type="Pfam" id="PF16925">
    <property type="entry name" value="TetR_C_13"/>
    <property type="match status" value="1"/>
</dbReference>
<dbReference type="PANTHER" id="PTHR47506:SF6">
    <property type="entry name" value="HTH-TYPE TRANSCRIPTIONAL REPRESSOR NEMR"/>
    <property type="match status" value="1"/>
</dbReference>
<dbReference type="InterPro" id="IPR011075">
    <property type="entry name" value="TetR_C"/>
</dbReference>
<dbReference type="SUPFAM" id="SSF48498">
    <property type="entry name" value="Tetracyclin repressor-like, C-terminal domain"/>
    <property type="match status" value="1"/>
</dbReference>
<evidence type="ECO:0000256" key="5">
    <source>
        <dbReference type="SAM" id="MobiDB-lite"/>
    </source>
</evidence>
<keyword evidence="1" id="KW-0805">Transcription regulation</keyword>
<dbReference type="OrthoDB" id="326421at2"/>
<dbReference type="Gene3D" id="1.10.357.10">
    <property type="entry name" value="Tetracycline Repressor, domain 2"/>
    <property type="match status" value="1"/>
</dbReference>
<proteinExistence type="predicted"/>
<reference evidence="7 8" key="1">
    <citation type="submission" date="2019-08" db="EMBL/GenBank/DDBJ databases">
        <title>Amphibian skin-associated Pigmentiphaga: genome sequence and occurrence across geography and hosts.</title>
        <authorList>
            <person name="Bletz M.C."/>
            <person name="Bunk B."/>
            <person name="Sproeer C."/>
            <person name="Biwer P."/>
            <person name="Reiter S."/>
            <person name="Rabemananjara F.C.E."/>
            <person name="Schulz S."/>
            <person name="Overmann J."/>
            <person name="Vences M."/>
        </authorList>
    </citation>
    <scope>NUCLEOTIDE SEQUENCE [LARGE SCALE GENOMIC DNA]</scope>
    <source>
        <strain evidence="7 8">Mada1488</strain>
    </source>
</reference>
<protein>
    <submittedName>
        <fullName evidence="7">TetR/AcrR family transcriptional regulator</fullName>
    </submittedName>
</protein>
<dbReference type="PANTHER" id="PTHR47506">
    <property type="entry name" value="TRANSCRIPTIONAL REGULATORY PROTEIN"/>
    <property type="match status" value="1"/>
</dbReference>
<dbReference type="GO" id="GO:0003677">
    <property type="term" value="F:DNA binding"/>
    <property type="evidence" value="ECO:0007669"/>
    <property type="project" value="UniProtKB-UniRule"/>
</dbReference>
<dbReference type="KEGG" id="pacr:FXN63_23490"/>
<evidence type="ECO:0000256" key="2">
    <source>
        <dbReference type="ARBA" id="ARBA00023125"/>
    </source>
</evidence>
<feature type="region of interest" description="Disordered" evidence="5">
    <location>
        <begin position="1"/>
        <end position="31"/>
    </location>
</feature>
<feature type="DNA-binding region" description="H-T-H motif" evidence="4">
    <location>
        <begin position="83"/>
        <end position="102"/>
    </location>
</feature>
<evidence type="ECO:0000256" key="4">
    <source>
        <dbReference type="PROSITE-ProRule" id="PRU00335"/>
    </source>
</evidence>
<dbReference type="InterPro" id="IPR036271">
    <property type="entry name" value="Tet_transcr_reg_TetR-rel_C_sf"/>
</dbReference>
<feature type="domain" description="HTH tetR-type" evidence="6">
    <location>
        <begin position="60"/>
        <end position="120"/>
    </location>
</feature>
<organism evidence="7 8">
    <name type="scientific">Pigmentiphaga aceris</name>
    <dbReference type="NCBI Taxonomy" id="1940612"/>
    <lineage>
        <taxon>Bacteria</taxon>
        <taxon>Pseudomonadati</taxon>
        <taxon>Pseudomonadota</taxon>
        <taxon>Betaproteobacteria</taxon>
        <taxon>Burkholderiales</taxon>
        <taxon>Alcaligenaceae</taxon>
        <taxon>Pigmentiphaga</taxon>
    </lineage>
</organism>
<name>A0A5C0B1A4_9BURK</name>
<dbReference type="Proteomes" id="UP000325161">
    <property type="component" value="Chromosome"/>
</dbReference>
<dbReference type="EMBL" id="CP043046">
    <property type="protein sequence ID" value="QEI08468.1"/>
    <property type="molecule type" value="Genomic_DNA"/>
</dbReference>
<dbReference type="PROSITE" id="PS50977">
    <property type="entry name" value="HTH_TETR_2"/>
    <property type="match status" value="1"/>
</dbReference>
<evidence type="ECO:0000256" key="3">
    <source>
        <dbReference type="ARBA" id="ARBA00023163"/>
    </source>
</evidence>
<dbReference type="InterPro" id="IPR001647">
    <property type="entry name" value="HTH_TetR"/>
</dbReference>